<reference evidence="2" key="1">
    <citation type="submission" date="2022-05" db="EMBL/GenBank/DDBJ databases">
        <authorList>
            <person name="Jo J.-H."/>
            <person name="Im W.-T."/>
        </authorList>
    </citation>
    <scope>NUCLEOTIDE SEQUENCE</scope>
    <source>
        <strain evidence="2">RG327</strain>
    </source>
</reference>
<evidence type="ECO:0000313" key="2">
    <source>
        <dbReference type="EMBL" id="MCL6679654.1"/>
    </source>
</evidence>
<protein>
    <submittedName>
        <fullName evidence="2">VOC family protein</fullName>
    </submittedName>
</protein>
<dbReference type="PROSITE" id="PS51819">
    <property type="entry name" value="VOC"/>
    <property type="match status" value="2"/>
</dbReference>
<dbReference type="Gene3D" id="3.10.180.10">
    <property type="entry name" value="2,3-Dihydroxybiphenyl 1,2-Dioxygenase, domain 1"/>
    <property type="match status" value="2"/>
</dbReference>
<dbReference type="EMBL" id="JAMGBC010000001">
    <property type="protein sequence ID" value="MCL6679654.1"/>
    <property type="molecule type" value="Genomic_DNA"/>
</dbReference>
<dbReference type="InterPro" id="IPR029068">
    <property type="entry name" value="Glyas_Bleomycin-R_OHBP_Dase"/>
</dbReference>
<organism evidence="2 3">
    <name type="scientific">Sphingomonas anseongensis</name>
    <dbReference type="NCBI Taxonomy" id="2908207"/>
    <lineage>
        <taxon>Bacteria</taxon>
        <taxon>Pseudomonadati</taxon>
        <taxon>Pseudomonadota</taxon>
        <taxon>Alphaproteobacteria</taxon>
        <taxon>Sphingomonadales</taxon>
        <taxon>Sphingomonadaceae</taxon>
        <taxon>Sphingomonas</taxon>
    </lineage>
</organism>
<dbReference type="PANTHER" id="PTHR33993">
    <property type="entry name" value="GLYOXALASE-RELATED"/>
    <property type="match status" value="1"/>
</dbReference>
<dbReference type="PANTHER" id="PTHR33993:SF14">
    <property type="entry name" value="GB|AAF24581.1"/>
    <property type="match status" value="1"/>
</dbReference>
<keyword evidence="3" id="KW-1185">Reference proteome</keyword>
<evidence type="ECO:0000259" key="1">
    <source>
        <dbReference type="PROSITE" id="PS51819"/>
    </source>
</evidence>
<evidence type="ECO:0000313" key="3">
    <source>
        <dbReference type="Proteomes" id="UP001165343"/>
    </source>
</evidence>
<dbReference type="RefSeq" id="WP_249868538.1">
    <property type="nucleotide sequence ID" value="NZ_JAMGBC010000001.1"/>
</dbReference>
<feature type="domain" description="VOC" evidence="1">
    <location>
        <begin position="22"/>
        <end position="141"/>
    </location>
</feature>
<dbReference type="InterPro" id="IPR052164">
    <property type="entry name" value="Anthracycline_SecMetBiosynth"/>
</dbReference>
<comment type="caution">
    <text evidence="2">The sequence shown here is derived from an EMBL/GenBank/DDBJ whole genome shotgun (WGS) entry which is preliminary data.</text>
</comment>
<dbReference type="Proteomes" id="UP001165343">
    <property type="component" value="Unassembled WGS sequence"/>
</dbReference>
<proteinExistence type="predicted"/>
<dbReference type="InterPro" id="IPR037523">
    <property type="entry name" value="VOC_core"/>
</dbReference>
<dbReference type="CDD" id="cd07247">
    <property type="entry name" value="SgaA_N_like"/>
    <property type="match status" value="2"/>
</dbReference>
<dbReference type="SUPFAM" id="SSF54593">
    <property type="entry name" value="Glyoxalase/Bleomycin resistance protein/Dihydroxybiphenyl dioxygenase"/>
    <property type="match status" value="2"/>
</dbReference>
<name>A0ABT0RHC4_9SPHN</name>
<gene>
    <name evidence="2" type="ORF">LZ519_10060</name>
</gene>
<feature type="domain" description="VOC" evidence="1">
    <location>
        <begin position="162"/>
        <end position="276"/>
    </location>
</feature>
<accession>A0ABT0RHC4</accession>
<sequence>MSDARTEAAPATADSRQDPHGDFIWYELMTSDAGAAGRFYSAVVPGWTFGERMPGEVDYRGIERSDGGNAGGVLQIDDSMRSHGARPTWLGYLFVDDVDGSVAGIERGGGKALMPPFDVPGVGRIAMVADPQGAAFYVMKPIPPGGDPDARSDVFSPTEVERVGWNELSTSDPEAARGFYGERFGWVSDDFMDMGAMGKYRFWDHGGVRIGAVCGVMPGQQPKWRYYFRVPSIAVAKAAAESGGGTIAMGPHQVPTGDWILIGTDPQGAEFALVGGE</sequence>